<evidence type="ECO:0000259" key="1">
    <source>
        <dbReference type="Pfam" id="PF19044"/>
    </source>
</evidence>
<feature type="domain" description="TraG P-loop" evidence="1">
    <location>
        <begin position="387"/>
        <end position="535"/>
    </location>
</feature>
<protein>
    <submittedName>
        <fullName evidence="2">Bacteroides conjugation system ATPase, TraG family</fullName>
    </submittedName>
</protein>
<dbReference type="Proteomes" id="UP000199643">
    <property type="component" value="Unassembled WGS sequence"/>
</dbReference>
<keyword evidence="3" id="KW-1185">Reference proteome</keyword>
<dbReference type="InterPro" id="IPR043964">
    <property type="entry name" value="P-loop_TraG"/>
</dbReference>
<dbReference type="Pfam" id="PF19044">
    <property type="entry name" value="P-loop_TraG"/>
    <property type="match status" value="2"/>
</dbReference>
<accession>A0A1G8DAK6</accession>
<feature type="domain" description="TraG P-loop" evidence="1">
    <location>
        <begin position="632"/>
        <end position="908"/>
    </location>
</feature>
<evidence type="ECO:0000313" key="3">
    <source>
        <dbReference type="Proteomes" id="UP000199643"/>
    </source>
</evidence>
<dbReference type="Gene3D" id="3.40.50.300">
    <property type="entry name" value="P-loop containing nucleotide triphosphate hydrolases"/>
    <property type="match status" value="2"/>
</dbReference>
<dbReference type="PANTHER" id="PTHR38467:SF1">
    <property type="entry name" value="CONJUGATIVE TRANSFER: ASSEMBLY"/>
    <property type="match status" value="1"/>
</dbReference>
<dbReference type="EMBL" id="FNCH01000028">
    <property type="protein sequence ID" value="SDH54695.1"/>
    <property type="molecule type" value="Genomic_DNA"/>
</dbReference>
<dbReference type="InterPro" id="IPR027417">
    <property type="entry name" value="P-loop_NTPase"/>
</dbReference>
<dbReference type="PANTHER" id="PTHR38467">
    <property type="match status" value="1"/>
</dbReference>
<dbReference type="AlphaFoldDB" id="A0A1G8DAK6"/>
<dbReference type="OrthoDB" id="596266at2"/>
<gene>
    <name evidence="2" type="ORF">SAMN05421827_12866</name>
</gene>
<dbReference type="NCBIfam" id="TIGR03783">
    <property type="entry name" value="Bac_Flav_CT_G"/>
    <property type="match status" value="1"/>
</dbReference>
<reference evidence="3" key="1">
    <citation type="submission" date="2016-10" db="EMBL/GenBank/DDBJ databases">
        <authorList>
            <person name="Varghese N."/>
            <person name="Submissions S."/>
        </authorList>
    </citation>
    <scope>NUCLEOTIDE SEQUENCE [LARGE SCALE GENOMIC DNA]</scope>
    <source>
        <strain evidence="3">DSM 17933</strain>
    </source>
</reference>
<dbReference type="InterPro" id="IPR053155">
    <property type="entry name" value="F-pilin_assembly_TraC"/>
</dbReference>
<evidence type="ECO:0000313" key="2">
    <source>
        <dbReference type="EMBL" id="SDH54695.1"/>
    </source>
</evidence>
<dbReference type="InterPro" id="IPR022509">
    <property type="entry name" value="Conjugation_ATPase_TraG"/>
</dbReference>
<dbReference type="RefSeq" id="WP_090504205.1">
    <property type="nucleotide sequence ID" value="NZ_FNCH01000028.1"/>
</dbReference>
<name>A0A1G8DAK6_9SPHI</name>
<organism evidence="2 3">
    <name type="scientific">Pedobacter terrae</name>
    <dbReference type="NCBI Taxonomy" id="405671"/>
    <lineage>
        <taxon>Bacteria</taxon>
        <taxon>Pseudomonadati</taxon>
        <taxon>Bacteroidota</taxon>
        <taxon>Sphingobacteriia</taxon>
        <taxon>Sphingobacteriales</taxon>
        <taxon>Sphingobacteriaceae</taxon>
        <taxon>Pedobacter</taxon>
    </lineage>
</organism>
<dbReference type="STRING" id="405671.SAMN05421827_12866"/>
<sequence length="944" mass="109232">MAQKRKTEFNLPYFGIDESGKYPTIYNLKGDYGVVIQINNPVLQYSADPSAYDGSHQLYVNITKILGEGYVIQKQDVLTKKIYNKADSTEYLQQKYDEHFNGREYTDLTTYLVVTRKAKRGSFYSYNKKNYSDFEQNIGKLEDLLKRNSLSPKILTRNEIDLYVKRILSMNFSTNNVSLNNMRATDVEIQMGDKAVRSIPLVNIDTIDLPEKVSTHIERNDKDTLKGFPIDTMGFLYNVPLYQTIIYNQIIDIPAQNMTQRKLELKRKRHSGIPDPANLMCVEDIDNLLVDVARENQMLVYCHFNILVCAPLETIQQTCNYIESSLFQQSIIPNKNAYNQMELFRTAMPCNTVELAEYDLFLTTADAALCFFFKEALSKDEVSGFQIRFTDRQGIPVAIDPADLPMQTNRINNRNKFVLGPSGSGKSFFMNALIEQYCMYNKSDKPKWLMDVVIVDTGHSYSGLCSYYGGKYITYSEEKPITMNPFAISESEYNIEKKDFLKTLISLLWKGADGTVNQVESDVISQAISSYYSNFFGKPLFVDITEEEEREIQQEAEAEAAQLDYTEEAKKSLDLDGLLSEAQALTNSFEGNPDEKLTYYEQQYQRLYDEQLQGAIEWLKDAQADDLYNTKLTEARIKNKEEFKRKNVVELNFNSFYEFALYKIPEIKEQERIPFDIDEFRFVLKKFYKGGEFQAILNEEADNSMFTESFVVFEIDSIKEHKTLFPIVTLIIMDVFIQKMRFRTEQRKALIIEEAWKAIASPLMAGYILYLYKTVRKFWGEAIVVTQELGDIIGNAVVKDSIINNSDTTMLLDQSKFKDNFDEIAKLLAINAHERKKILTINQLDNHENRGRFKEVYIRRGATGEVYGVEVALEQYLIYTTEKPEKTAVECYSSFYGSYRAGIDNFVRDLKRSRLKLPQFFNKVNSMRRPIYEEGKTEILQLVS</sequence>
<proteinExistence type="predicted"/>
<dbReference type="SUPFAM" id="SSF52540">
    <property type="entry name" value="P-loop containing nucleoside triphosphate hydrolases"/>
    <property type="match status" value="1"/>
</dbReference>